<evidence type="ECO:0000313" key="2">
    <source>
        <dbReference type="EMBL" id="MDQ4213302.1"/>
    </source>
</evidence>
<keyword evidence="1" id="KW-0812">Transmembrane</keyword>
<reference evidence="2 3" key="1">
    <citation type="submission" date="2023-08" db="EMBL/GenBank/DDBJ databases">
        <title>Microbacterium sp. nov., isolated from a waste landfill.</title>
        <authorList>
            <person name="Wen W."/>
        </authorList>
    </citation>
    <scope>NUCLEOTIDE SEQUENCE [LARGE SCALE GENOMIC DNA]</scope>
    <source>
        <strain evidence="2 3">ASV81</strain>
    </source>
</reference>
<protein>
    <submittedName>
        <fullName evidence="2">Uncharacterized protein</fullName>
    </submittedName>
</protein>
<sequence length="85" mass="9035">MSLAQNLATWFIGLLPNTDSAHGLIVTAQNAFGPILAGAASIGAWMPWDTLAIVFPIVMLFYIGAFVVKVFRALFSHVPLFGGNG</sequence>
<proteinExistence type="predicted"/>
<accession>A0ABU0XDW3</accession>
<dbReference type="Proteomes" id="UP001230289">
    <property type="component" value="Unassembled WGS sequence"/>
</dbReference>
<evidence type="ECO:0000313" key="3">
    <source>
        <dbReference type="Proteomes" id="UP001230289"/>
    </source>
</evidence>
<organism evidence="2 3">
    <name type="scientific">Microbacterium capsulatum</name>
    <dbReference type="NCBI Taxonomy" id="3041921"/>
    <lineage>
        <taxon>Bacteria</taxon>
        <taxon>Bacillati</taxon>
        <taxon>Actinomycetota</taxon>
        <taxon>Actinomycetes</taxon>
        <taxon>Micrococcales</taxon>
        <taxon>Microbacteriaceae</taxon>
        <taxon>Microbacterium</taxon>
    </lineage>
</organism>
<name>A0ABU0XDW3_9MICO</name>
<gene>
    <name evidence="2" type="ORF">RBR11_05185</name>
</gene>
<comment type="caution">
    <text evidence="2">The sequence shown here is derived from an EMBL/GenBank/DDBJ whole genome shotgun (WGS) entry which is preliminary data.</text>
</comment>
<keyword evidence="1" id="KW-0472">Membrane</keyword>
<keyword evidence="1" id="KW-1133">Transmembrane helix</keyword>
<evidence type="ECO:0000256" key="1">
    <source>
        <dbReference type="SAM" id="Phobius"/>
    </source>
</evidence>
<keyword evidence="3" id="KW-1185">Reference proteome</keyword>
<feature type="transmembrane region" description="Helical" evidence="1">
    <location>
        <begin position="51"/>
        <end position="71"/>
    </location>
</feature>
<dbReference type="EMBL" id="JAVFCB010000002">
    <property type="protein sequence ID" value="MDQ4213302.1"/>
    <property type="molecule type" value="Genomic_DNA"/>
</dbReference>
<dbReference type="RefSeq" id="WP_308488233.1">
    <property type="nucleotide sequence ID" value="NZ_JAVFCB010000002.1"/>
</dbReference>